<feature type="region of interest" description="Disordered" evidence="7">
    <location>
        <begin position="151"/>
        <end position="248"/>
    </location>
</feature>
<keyword evidence="6" id="KW-0539">Nucleus</keyword>
<evidence type="ECO:0000256" key="6">
    <source>
        <dbReference type="ARBA" id="ARBA00023242"/>
    </source>
</evidence>
<evidence type="ECO:0000313" key="13">
    <source>
        <dbReference type="RefSeq" id="XP_008439616.1"/>
    </source>
</evidence>
<evidence type="ECO:0000313" key="11">
    <source>
        <dbReference type="Proteomes" id="UP001652600"/>
    </source>
</evidence>
<evidence type="ECO:0000256" key="3">
    <source>
        <dbReference type="ARBA" id="ARBA00023015"/>
    </source>
</evidence>
<evidence type="ECO:0000259" key="9">
    <source>
        <dbReference type="PROSITE" id="PS51370"/>
    </source>
</evidence>
<dbReference type="PANTHER" id="PTHR31072">
    <property type="entry name" value="TRANSCRIPTION FACTOR TCP4-RELATED"/>
    <property type="match status" value="1"/>
</dbReference>
<feature type="domain" description="R" evidence="9">
    <location>
        <begin position="212"/>
        <end position="230"/>
    </location>
</feature>
<dbReference type="SMR" id="A0A1S3AZT2"/>
<evidence type="ECO:0000313" key="14">
    <source>
        <dbReference type="RefSeq" id="XP_050944501.1"/>
    </source>
</evidence>
<feature type="compositionally biased region" description="Basic and acidic residues" evidence="7">
    <location>
        <begin position="34"/>
        <end position="50"/>
    </location>
</feature>
<evidence type="ECO:0000256" key="5">
    <source>
        <dbReference type="ARBA" id="ARBA00023163"/>
    </source>
</evidence>
<dbReference type="GO" id="GO:0005634">
    <property type="term" value="C:nucleus"/>
    <property type="evidence" value="ECO:0007669"/>
    <property type="project" value="UniProtKB-SubCell"/>
</dbReference>
<evidence type="ECO:0000313" key="15">
    <source>
        <dbReference type="RefSeq" id="XP_050944502.1"/>
    </source>
</evidence>
<evidence type="ECO:0000256" key="4">
    <source>
        <dbReference type="ARBA" id="ARBA00023125"/>
    </source>
</evidence>
<evidence type="ECO:0000256" key="1">
    <source>
        <dbReference type="ARBA" id="ARBA00004123"/>
    </source>
</evidence>
<feature type="compositionally biased region" description="Basic and acidic residues" evidence="7">
    <location>
        <begin position="209"/>
        <end position="241"/>
    </location>
</feature>
<organism evidence="11 12">
    <name type="scientific">Cucumis melo</name>
    <name type="common">Muskmelon</name>
    <dbReference type="NCBI Taxonomy" id="3656"/>
    <lineage>
        <taxon>Eukaryota</taxon>
        <taxon>Viridiplantae</taxon>
        <taxon>Streptophyta</taxon>
        <taxon>Embryophyta</taxon>
        <taxon>Tracheophyta</taxon>
        <taxon>Spermatophyta</taxon>
        <taxon>Magnoliopsida</taxon>
        <taxon>eudicotyledons</taxon>
        <taxon>Gunneridae</taxon>
        <taxon>Pentapetalae</taxon>
        <taxon>rosids</taxon>
        <taxon>fabids</taxon>
        <taxon>Cucurbitales</taxon>
        <taxon>Cucurbitaceae</taxon>
        <taxon>Benincaseae</taxon>
        <taxon>Cucumis</taxon>
    </lineage>
</organism>
<dbReference type="Proteomes" id="UP001652600">
    <property type="component" value="Chromosome 8"/>
</dbReference>
<accession>A0A1S3AZT2</accession>
<dbReference type="PROSITE" id="PS51369">
    <property type="entry name" value="TCP"/>
    <property type="match status" value="1"/>
</dbReference>
<dbReference type="RefSeq" id="XP_008439614.1">
    <property type="nucleotide sequence ID" value="XM_008441392.2"/>
</dbReference>
<evidence type="ECO:0000259" key="8">
    <source>
        <dbReference type="PROSITE" id="PS51369"/>
    </source>
</evidence>
<feature type="domain" description="TCP" evidence="8">
    <location>
        <begin position="87"/>
        <end position="145"/>
    </location>
</feature>
<feature type="region of interest" description="Disordered" evidence="7">
    <location>
        <begin position="1"/>
        <end position="69"/>
    </location>
</feature>
<dbReference type="PANTHER" id="PTHR31072:SF93">
    <property type="entry name" value="TRANSCRIPTION FACTOR TCP24"/>
    <property type="match status" value="1"/>
</dbReference>
<dbReference type="GeneID" id="103484355"/>
<proteinExistence type="predicted"/>
<evidence type="ECO:0000256" key="7">
    <source>
        <dbReference type="SAM" id="MobiDB-lite"/>
    </source>
</evidence>
<keyword evidence="3" id="KW-0805">Transcription regulation</keyword>
<dbReference type="GO" id="GO:2000032">
    <property type="term" value="P:regulation of secondary shoot formation"/>
    <property type="evidence" value="ECO:0007669"/>
    <property type="project" value="TreeGrafter"/>
</dbReference>
<dbReference type="RefSeq" id="XP_050944501.1">
    <property type="nucleotide sequence ID" value="XM_051088544.1"/>
</dbReference>
<dbReference type="Gramene" id="MELO3C007121.2.1">
    <property type="protein sequence ID" value="MELO3C007121.2.1"/>
    <property type="gene ID" value="MELO3C007121.2"/>
</dbReference>
<name>A0A1S3AZT2_CUCME</name>
<keyword evidence="4" id="KW-0238">DNA-binding</keyword>
<dbReference type="InterPro" id="IPR017887">
    <property type="entry name" value="TF_TCP_subgr"/>
</dbReference>
<gene>
    <name evidence="12 13 14 15" type="primary">LOC103484355</name>
    <name evidence="10" type="synonym">103484355</name>
</gene>
<dbReference type="PROSITE" id="PS51370">
    <property type="entry name" value="R"/>
    <property type="match status" value="1"/>
</dbReference>
<dbReference type="EnsemblPlants" id="MELO3C007121.2.1">
    <property type="protein sequence ID" value="MELO3C007121.2.1"/>
    <property type="gene ID" value="MELO3C007121.2"/>
</dbReference>
<sequence>MEVVDNIQEQPRKFPRLANGRSSDSNEIGLKGAENVRRGDEKDKESKRDGGITGVGGGGVGGADDETNRLRGWHHSRIIRVSRASGGKDRHSKVWTSKGLRDRRVRLSVATAIQFYDLQDRLGFEQPSKAVEWLIKAAADAIKELPSLNASFPETPKQLSGEKFSVTDQPGTLDSVEQKQSQLHVSLSKSACSSNSETSKGSGLSLSRSEVRVNRLKARERAKERAQKEKEKEQDSSRITDHNLSSMTRNSSFTELLAGGAASVSTHRDAGVAAERQWQSSTVAMDYFSSGILEPSTSRTHHSSGFSDQMNLGTSLPQSMSSTPLFSSVSTGDSNAEQLHQFSFVHDGNIVPVATTQPGGGNDYSLNFTISSNLPGYYRGTLQSNSSLLPHLQRFSPVDGSNLPFLFGAATSAAPQLENHNHYQFSPAFDGRLQLCYGGGNRQSEQKGKGKD</sequence>
<feature type="compositionally biased region" description="Gly residues" evidence="7">
    <location>
        <begin position="51"/>
        <end position="62"/>
    </location>
</feature>
<dbReference type="KEGG" id="cmo:103484355"/>
<dbReference type="Pfam" id="PF03634">
    <property type="entry name" value="TCP"/>
    <property type="match status" value="1"/>
</dbReference>
<dbReference type="RefSeq" id="XP_008439616.1">
    <property type="nucleotide sequence ID" value="XM_008441394.2"/>
</dbReference>
<comment type="subcellular location">
    <subcellularLocation>
        <location evidence="1">Nucleus</location>
    </subcellularLocation>
</comment>
<dbReference type="InterPro" id="IPR005333">
    <property type="entry name" value="Transcription_factor_TCP"/>
</dbReference>
<keyword evidence="11" id="KW-1185">Reference proteome</keyword>
<evidence type="ECO:0000313" key="10">
    <source>
        <dbReference type="EnsemblPlants" id="MELO3C007121.2.1"/>
    </source>
</evidence>
<dbReference type="eggNOG" id="ENOG502QQFU">
    <property type="taxonomic scope" value="Eukaryota"/>
</dbReference>
<dbReference type="InterPro" id="IPR017888">
    <property type="entry name" value="CYC/TB1_R_domain"/>
</dbReference>
<dbReference type="GO" id="GO:0003700">
    <property type="term" value="F:DNA-binding transcription factor activity"/>
    <property type="evidence" value="ECO:0007669"/>
    <property type="project" value="InterPro"/>
</dbReference>
<protein>
    <submittedName>
        <fullName evidence="12 13">Transcription factor TCP2-like</fullName>
    </submittedName>
</protein>
<keyword evidence="5" id="KW-0804">Transcription</keyword>
<dbReference type="RefSeq" id="XP_050944502.1">
    <property type="nucleotide sequence ID" value="XM_051088545.1"/>
</dbReference>
<dbReference type="AlphaFoldDB" id="A0A1S3AZT2"/>
<dbReference type="GO" id="GO:0043565">
    <property type="term" value="F:sequence-specific DNA binding"/>
    <property type="evidence" value="ECO:0007669"/>
    <property type="project" value="TreeGrafter"/>
</dbReference>
<evidence type="ECO:0000256" key="2">
    <source>
        <dbReference type="ARBA" id="ARBA00022473"/>
    </source>
</evidence>
<keyword evidence="2" id="KW-0217">Developmental protein</keyword>
<reference evidence="12 13" key="2">
    <citation type="submission" date="2025-04" db="UniProtKB">
        <authorList>
            <consortium name="RefSeq"/>
        </authorList>
    </citation>
    <scope>IDENTIFICATION</scope>
    <source>
        <tissue evidence="14 15">Stem</tissue>
    </source>
</reference>
<feature type="compositionally biased region" description="Polar residues" evidence="7">
    <location>
        <begin position="178"/>
        <end position="208"/>
    </location>
</feature>
<reference evidence="10" key="1">
    <citation type="submission" date="2023-03" db="UniProtKB">
        <authorList>
            <consortium name="EnsemblPlants"/>
        </authorList>
    </citation>
    <scope>IDENTIFICATION</scope>
</reference>
<evidence type="ECO:0000313" key="12">
    <source>
        <dbReference type="RefSeq" id="XP_008439614.1"/>
    </source>
</evidence>